<dbReference type="WBParaSite" id="nRc.2.0.1.t22719-RA">
    <property type="protein sequence ID" value="nRc.2.0.1.t22719-RA"/>
    <property type="gene ID" value="nRc.2.0.1.g22719"/>
</dbReference>
<keyword evidence="1" id="KW-1185">Reference proteome</keyword>
<name>A0A915J8C3_ROMCU</name>
<dbReference type="AlphaFoldDB" id="A0A915J8C3"/>
<accession>A0A915J8C3</accession>
<proteinExistence type="predicted"/>
<evidence type="ECO:0000313" key="2">
    <source>
        <dbReference type="WBParaSite" id="nRc.2.0.1.t22719-RA"/>
    </source>
</evidence>
<protein>
    <submittedName>
        <fullName evidence="2">Uncharacterized protein</fullName>
    </submittedName>
</protein>
<sequence>MEPAGVGSESYAVKLTVEVIRREKSVFKYDDNTLRLERELLIDNHKNVKLHLKGPFWLQLTKTRSGDVRIDIKALQTVNIM</sequence>
<organism evidence="1 2">
    <name type="scientific">Romanomermis culicivorax</name>
    <name type="common">Nematode worm</name>
    <dbReference type="NCBI Taxonomy" id="13658"/>
    <lineage>
        <taxon>Eukaryota</taxon>
        <taxon>Metazoa</taxon>
        <taxon>Ecdysozoa</taxon>
        <taxon>Nematoda</taxon>
        <taxon>Enoplea</taxon>
        <taxon>Dorylaimia</taxon>
        <taxon>Mermithida</taxon>
        <taxon>Mermithoidea</taxon>
        <taxon>Mermithidae</taxon>
        <taxon>Romanomermis</taxon>
    </lineage>
</organism>
<evidence type="ECO:0000313" key="1">
    <source>
        <dbReference type="Proteomes" id="UP000887565"/>
    </source>
</evidence>
<dbReference type="Proteomes" id="UP000887565">
    <property type="component" value="Unplaced"/>
</dbReference>
<reference evidence="2" key="1">
    <citation type="submission" date="2022-11" db="UniProtKB">
        <authorList>
            <consortium name="WormBaseParasite"/>
        </authorList>
    </citation>
    <scope>IDENTIFICATION</scope>
</reference>